<dbReference type="EMBL" id="CAJPWZ010000909">
    <property type="protein sequence ID" value="CAG2202994.1"/>
    <property type="molecule type" value="Genomic_DNA"/>
</dbReference>
<evidence type="ECO:0000313" key="1">
    <source>
        <dbReference type="EMBL" id="CAG2202994.1"/>
    </source>
</evidence>
<dbReference type="OrthoDB" id="1597724at2759"/>
<reference evidence="1" key="1">
    <citation type="submission" date="2021-03" db="EMBL/GenBank/DDBJ databases">
        <authorList>
            <person name="Bekaert M."/>
        </authorList>
    </citation>
    <scope>NUCLEOTIDE SEQUENCE</scope>
</reference>
<gene>
    <name evidence="1" type="ORF">MEDL_17550</name>
</gene>
<evidence type="ECO:0000313" key="2">
    <source>
        <dbReference type="Proteomes" id="UP000683360"/>
    </source>
</evidence>
<name>A0A8S3R2P4_MYTED</name>
<evidence type="ECO:0008006" key="3">
    <source>
        <dbReference type="Google" id="ProtNLM"/>
    </source>
</evidence>
<dbReference type="InterPro" id="IPR052986">
    <property type="entry name" value="VLIG_GTPase"/>
</dbReference>
<comment type="caution">
    <text evidence="1">The sequence shown here is derived from an EMBL/GenBank/DDBJ whole genome shotgun (WGS) entry which is preliminary data.</text>
</comment>
<sequence>MSTIFKLTNMTEECILNAFRDVDEKKTENYKLILLNTTTIEKDEKEINERVKELTQKMKGKQPTEEELKHQFNNRAVLKRIGLDERFNSVFITELLDIIMSEIDDFNDSENNAFNILDTYRALLAVHICNYATVVYEVPEGNMDDFSDFVRREVDTMEQVILANFKSKTKQNIVWSNENPIDSLFLELWGCNKHCPFCCEPCQFTISDHLDMTPHKCLQHRIPGLVEYKKYIPDWDIAPDSTLAVADYWAWVTATFEDKINEMNSPRTLPEIPASWTRITKQQAKIRFVNRNKSIFRHTKIFHCFV</sequence>
<dbReference type="PANTHER" id="PTHR14819">
    <property type="entry name" value="GTP-BINDING"/>
    <property type="match status" value="1"/>
</dbReference>
<proteinExistence type="predicted"/>
<dbReference type="Proteomes" id="UP000683360">
    <property type="component" value="Unassembled WGS sequence"/>
</dbReference>
<accession>A0A8S3R2P4</accession>
<keyword evidence="2" id="KW-1185">Reference proteome</keyword>
<dbReference type="AlphaFoldDB" id="A0A8S3R2P4"/>
<organism evidence="1 2">
    <name type="scientific">Mytilus edulis</name>
    <name type="common">Blue mussel</name>
    <dbReference type="NCBI Taxonomy" id="6550"/>
    <lineage>
        <taxon>Eukaryota</taxon>
        <taxon>Metazoa</taxon>
        <taxon>Spiralia</taxon>
        <taxon>Lophotrochozoa</taxon>
        <taxon>Mollusca</taxon>
        <taxon>Bivalvia</taxon>
        <taxon>Autobranchia</taxon>
        <taxon>Pteriomorphia</taxon>
        <taxon>Mytilida</taxon>
        <taxon>Mytiloidea</taxon>
        <taxon>Mytilidae</taxon>
        <taxon>Mytilinae</taxon>
        <taxon>Mytilus</taxon>
    </lineage>
</organism>
<dbReference type="PANTHER" id="PTHR14819:SF9">
    <property type="entry name" value="UP-REGULATOR OF CELL PROLIFERATION-LIKE"/>
    <property type="match status" value="1"/>
</dbReference>
<protein>
    <recommendedName>
        <fullName evidence="3">Interferon-induced very large GTPase 1-like</fullName>
    </recommendedName>
</protein>